<gene>
    <name evidence="1" type="ORF">JZ751_003608</name>
</gene>
<accession>A0A8T2NAQ1</accession>
<name>A0A8T2NAQ1_9TELE</name>
<proteinExistence type="predicted"/>
<keyword evidence="2" id="KW-1185">Reference proteome</keyword>
<comment type="caution">
    <text evidence="1">The sequence shown here is derived from an EMBL/GenBank/DDBJ whole genome shotgun (WGS) entry which is preliminary data.</text>
</comment>
<reference evidence="1" key="1">
    <citation type="thesis" date="2021" institute="BYU ScholarsArchive" country="Provo, UT, USA">
        <title>Applications of and Algorithms for Genome Assembly and Genomic Analyses with an Emphasis on Marine Teleosts.</title>
        <authorList>
            <person name="Pickett B.D."/>
        </authorList>
    </citation>
    <scope>NUCLEOTIDE SEQUENCE</scope>
    <source>
        <strain evidence="1">HI-2016</strain>
    </source>
</reference>
<evidence type="ECO:0000313" key="2">
    <source>
        <dbReference type="Proteomes" id="UP000824540"/>
    </source>
</evidence>
<dbReference type="AlphaFoldDB" id="A0A8T2NAQ1"/>
<organism evidence="1 2">
    <name type="scientific">Albula glossodonta</name>
    <name type="common">roundjaw bonefish</name>
    <dbReference type="NCBI Taxonomy" id="121402"/>
    <lineage>
        <taxon>Eukaryota</taxon>
        <taxon>Metazoa</taxon>
        <taxon>Chordata</taxon>
        <taxon>Craniata</taxon>
        <taxon>Vertebrata</taxon>
        <taxon>Euteleostomi</taxon>
        <taxon>Actinopterygii</taxon>
        <taxon>Neopterygii</taxon>
        <taxon>Teleostei</taxon>
        <taxon>Albuliformes</taxon>
        <taxon>Albulidae</taxon>
        <taxon>Albula</taxon>
    </lineage>
</organism>
<protein>
    <submittedName>
        <fullName evidence="1">Uncharacterized protein</fullName>
    </submittedName>
</protein>
<dbReference type="EMBL" id="JAFBMS010000108">
    <property type="protein sequence ID" value="KAG9335851.1"/>
    <property type="molecule type" value="Genomic_DNA"/>
</dbReference>
<dbReference type="Proteomes" id="UP000824540">
    <property type="component" value="Unassembled WGS sequence"/>
</dbReference>
<sequence length="87" mass="9442">MKDMVDMKLMRRWFSSMPHESCAALASEPQEEGVPALLAVHWVVLGYRTVGVGSGMCQGLRLRSIPYERFKNAGGVGAPDALVHAGI</sequence>
<evidence type="ECO:0000313" key="1">
    <source>
        <dbReference type="EMBL" id="KAG9335851.1"/>
    </source>
</evidence>